<protein>
    <recommendedName>
        <fullName evidence="3">NmrA-like domain-containing protein</fullName>
    </recommendedName>
</protein>
<reference evidence="1" key="1">
    <citation type="submission" date="2023-06" db="EMBL/GenBank/DDBJ databases">
        <authorList>
            <consortium name="Lawrence Berkeley National Laboratory"/>
            <person name="Ahrendt S."/>
            <person name="Sahu N."/>
            <person name="Indic B."/>
            <person name="Wong-Bajracharya J."/>
            <person name="Merenyi Z."/>
            <person name="Ke H.-M."/>
            <person name="Monk M."/>
            <person name="Kocsube S."/>
            <person name="Drula E."/>
            <person name="Lipzen A."/>
            <person name="Balint B."/>
            <person name="Henrissat B."/>
            <person name="Andreopoulos B."/>
            <person name="Martin F.M."/>
            <person name="Harder C.B."/>
            <person name="Rigling D."/>
            <person name="Ford K.L."/>
            <person name="Foster G.D."/>
            <person name="Pangilinan J."/>
            <person name="Papanicolaou A."/>
            <person name="Barry K."/>
            <person name="LaButti K."/>
            <person name="Viragh M."/>
            <person name="Koriabine M."/>
            <person name="Yan M."/>
            <person name="Riley R."/>
            <person name="Champramary S."/>
            <person name="Plett K.L."/>
            <person name="Tsai I.J."/>
            <person name="Slot J."/>
            <person name="Sipos G."/>
            <person name="Plett J."/>
            <person name="Nagy L.G."/>
            <person name="Grigoriev I.V."/>
        </authorList>
    </citation>
    <scope>NUCLEOTIDE SEQUENCE</scope>
    <source>
        <strain evidence="1">CCBAS 213</strain>
    </source>
</reference>
<evidence type="ECO:0000313" key="2">
    <source>
        <dbReference type="Proteomes" id="UP001175211"/>
    </source>
</evidence>
<dbReference type="PANTHER" id="PTHR48079:SF6">
    <property type="entry name" value="NAD(P)-BINDING DOMAIN-CONTAINING PROTEIN-RELATED"/>
    <property type="match status" value="1"/>
</dbReference>
<gene>
    <name evidence="1" type="ORF">EV420DRAFT_631380</name>
</gene>
<keyword evidence="2" id="KW-1185">Reference proteome</keyword>
<comment type="caution">
    <text evidence="1">The sequence shown here is derived from an EMBL/GenBank/DDBJ whole genome shotgun (WGS) entry which is preliminary data.</text>
</comment>
<dbReference type="RefSeq" id="XP_060328262.1">
    <property type="nucleotide sequence ID" value="XM_060482862.1"/>
</dbReference>
<dbReference type="InterPro" id="IPR051783">
    <property type="entry name" value="NAD(P)-dependent_oxidoreduct"/>
</dbReference>
<dbReference type="EMBL" id="JAUEPS010000029">
    <property type="protein sequence ID" value="KAK0452926.1"/>
    <property type="molecule type" value="Genomic_DNA"/>
</dbReference>
<dbReference type="PANTHER" id="PTHR48079">
    <property type="entry name" value="PROTEIN YEEZ"/>
    <property type="match status" value="1"/>
</dbReference>
<name>A0AA39MZR4_ARMTA</name>
<dbReference type="Gene3D" id="3.40.50.720">
    <property type="entry name" value="NAD(P)-binding Rossmann-like Domain"/>
    <property type="match status" value="1"/>
</dbReference>
<dbReference type="AlphaFoldDB" id="A0AA39MZR4"/>
<dbReference type="GO" id="GO:0004029">
    <property type="term" value="F:aldehyde dehydrogenase (NAD+) activity"/>
    <property type="evidence" value="ECO:0007669"/>
    <property type="project" value="TreeGrafter"/>
</dbReference>
<dbReference type="SUPFAM" id="SSF51735">
    <property type="entry name" value="NAD(P)-binding Rossmann-fold domains"/>
    <property type="match status" value="1"/>
</dbReference>
<dbReference type="InterPro" id="IPR036291">
    <property type="entry name" value="NAD(P)-bd_dom_sf"/>
</dbReference>
<dbReference type="GO" id="GO:0005737">
    <property type="term" value="C:cytoplasm"/>
    <property type="evidence" value="ECO:0007669"/>
    <property type="project" value="TreeGrafter"/>
</dbReference>
<accession>A0AA39MZR4</accession>
<dbReference type="GeneID" id="85366410"/>
<sequence>MPDQIHILFIGATGYIGGTFLHRILEHLAASTLKITTLVRCREKAQKLRMLNLGINILEGSSEDIALLEELAEKADIYINAYSSDDFSGTEAILRGLKTRHKNTGRKPAIIHLSGAAVIVDDAWGKSSCTVYDDVDCEQMAAIPITQLHRNVDSELVNADEEGYIRSYIIIPGAIFGTSSGVLSRAEIRRSNFPIMNILTPPARDHGTGVIVGEGYNRWPVVDINELGDLLILVFSNVVSTPVLPHGKNGYLFAENGEIALRDLAKAMTKGIKRGNDGTGDEDEIISLTDDELNRYLSLYEIRRAISGNARCRGTRARQLGWVPVRGAKDFLEDMERIAAAIGQ</sequence>
<evidence type="ECO:0000313" key="1">
    <source>
        <dbReference type="EMBL" id="KAK0452926.1"/>
    </source>
</evidence>
<organism evidence="1 2">
    <name type="scientific">Armillaria tabescens</name>
    <name type="common">Ringless honey mushroom</name>
    <name type="synonym">Agaricus tabescens</name>
    <dbReference type="NCBI Taxonomy" id="1929756"/>
    <lineage>
        <taxon>Eukaryota</taxon>
        <taxon>Fungi</taxon>
        <taxon>Dikarya</taxon>
        <taxon>Basidiomycota</taxon>
        <taxon>Agaricomycotina</taxon>
        <taxon>Agaricomycetes</taxon>
        <taxon>Agaricomycetidae</taxon>
        <taxon>Agaricales</taxon>
        <taxon>Marasmiineae</taxon>
        <taxon>Physalacriaceae</taxon>
        <taxon>Desarmillaria</taxon>
    </lineage>
</organism>
<proteinExistence type="predicted"/>
<evidence type="ECO:0008006" key="3">
    <source>
        <dbReference type="Google" id="ProtNLM"/>
    </source>
</evidence>
<dbReference type="Proteomes" id="UP001175211">
    <property type="component" value="Unassembled WGS sequence"/>
</dbReference>